<dbReference type="InterPro" id="IPR031330">
    <property type="entry name" value="Gly_Hdrlase_35_cat"/>
</dbReference>
<dbReference type="InterPro" id="IPR001944">
    <property type="entry name" value="Glycoside_Hdrlase_35"/>
</dbReference>
<gene>
    <name evidence="4" type="ORF">SAMN05444411_102278</name>
</gene>
<dbReference type="InterPro" id="IPR017853">
    <property type="entry name" value="GH"/>
</dbReference>
<dbReference type="Gene3D" id="3.20.20.80">
    <property type="entry name" value="Glycosidases"/>
    <property type="match status" value="1"/>
</dbReference>
<evidence type="ECO:0000313" key="5">
    <source>
        <dbReference type="Proteomes" id="UP000199595"/>
    </source>
</evidence>
<reference evidence="5" key="1">
    <citation type="submission" date="2016-10" db="EMBL/GenBank/DDBJ databases">
        <authorList>
            <person name="Varghese N."/>
            <person name="Submissions S."/>
        </authorList>
    </citation>
    <scope>NUCLEOTIDE SEQUENCE [LARGE SCALE GENOMIC DNA]</scope>
    <source>
        <strain evidence="5">DSM 24956</strain>
    </source>
</reference>
<dbReference type="SUPFAM" id="SSF51445">
    <property type="entry name" value="(Trans)glycosidases"/>
    <property type="match status" value="1"/>
</dbReference>
<feature type="domain" description="Glycoside hydrolase 35 catalytic" evidence="3">
    <location>
        <begin position="73"/>
        <end position="424"/>
    </location>
</feature>
<dbReference type="GO" id="GO:0005975">
    <property type="term" value="P:carbohydrate metabolic process"/>
    <property type="evidence" value="ECO:0007669"/>
    <property type="project" value="InterPro"/>
</dbReference>
<evidence type="ECO:0000313" key="4">
    <source>
        <dbReference type="EMBL" id="SDW83686.1"/>
    </source>
</evidence>
<organism evidence="4 5">
    <name type="scientific">Lutibacter oricola</name>
    <dbReference type="NCBI Taxonomy" id="762486"/>
    <lineage>
        <taxon>Bacteria</taxon>
        <taxon>Pseudomonadati</taxon>
        <taxon>Bacteroidota</taxon>
        <taxon>Flavobacteriia</taxon>
        <taxon>Flavobacteriales</taxon>
        <taxon>Flavobacteriaceae</taxon>
        <taxon>Lutibacter</taxon>
    </lineage>
</organism>
<dbReference type="EMBL" id="FNNJ01000002">
    <property type="protein sequence ID" value="SDW83686.1"/>
    <property type="molecule type" value="Genomic_DNA"/>
</dbReference>
<dbReference type="PANTHER" id="PTHR23421">
    <property type="entry name" value="BETA-GALACTOSIDASE RELATED"/>
    <property type="match status" value="1"/>
</dbReference>
<proteinExistence type="inferred from homology"/>
<dbReference type="Pfam" id="PF01301">
    <property type="entry name" value="Glyco_hydro_35"/>
    <property type="match status" value="1"/>
</dbReference>
<dbReference type="RefSeq" id="WP_090121155.1">
    <property type="nucleotide sequence ID" value="NZ_FNNJ01000002.1"/>
</dbReference>
<dbReference type="GO" id="GO:0004553">
    <property type="term" value="F:hydrolase activity, hydrolyzing O-glycosyl compounds"/>
    <property type="evidence" value="ECO:0007669"/>
    <property type="project" value="InterPro"/>
</dbReference>
<dbReference type="OrthoDB" id="703126at2"/>
<sequence>MKNILTLFGVLIILFSCKTETQDLDKTENVITYNKPLISDFSEVIIKTPRNIPKMSAVSPNGDKITVNSQYLTYNNKPWIPSYGEFHYQRYPAEYWEDALLKMKAQGFDGVSAYVLWILHEEIEGEWDFTGSNDLRRFIKLCQKHDLKFYARIGPWVNGECRNGGHPDWLVKRLGNPKNPFGNSGRGGKLRTMAPEYLASVDILFQKLAEQMKGLYWKYGGPIYAIQLDNEFSHHVSKGSPALMDWEKETAIKYGMDVPLYSVTGWADAPYTQDNTIPSYGSYADYFWIPADAKHVPEAFSFSIYRASNDVNTELSDGAKESEGIQTSYDSNPYLTCETGIGMDMAYHRRTNLDNFDNGALSLVELGSGANGIGYFMNVGGNNPKGKLTYMNRDIESGANDNGVISRDFQAAIGEFGQVRKSFHEYPVQLNFMTDFGEYLAPCKTFVPTELDELKGFKLGQTNKLQRAIRTDGKTGFVFVNNHVKLETAYQFNNIQFKIKLKNETLTIPEKAITVPVDSYFYWPFNLTLQQTTIKYASAQPILHLKESNTYVFFQNEGINAEFALDNTTLETVTANNAKVSKQSETTKIDITQAGLNCYFNVKQKNGETVRFIVLSQKQAKQLYKNNDKLYLSNAEVIKFNNVNNTIEVVSENTQNSVWVYPSNTIVNLATSKDGLFDKFEVNFEKQEVPITIKETQDGKSLTFKNRSNNRKVNNKIARPLDSVWHKGTVVEFSFPKGIPSNLNDVRVIVDYKASALRFYKNGEFKYDNYYNGNKWDLSTKHLLSDYNSDMKLELKFIPLQPKDAIYIDGVYWPDLDKTENVLKVNGITTIPVYSKNYKLK</sequence>
<keyword evidence="4" id="KW-0378">Hydrolase</keyword>
<dbReference type="Proteomes" id="UP000199595">
    <property type="component" value="Unassembled WGS sequence"/>
</dbReference>
<evidence type="ECO:0000259" key="3">
    <source>
        <dbReference type="Pfam" id="PF01301"/>
    </source>
</evidence>
<dbReference type="STRING" id="762486.SAMN05444411_102278"/>
<accession>A0A1H2WT82</accession>
<name>A0A1H2WT82_9FLAO</name>
<keyword evidence="5" id="KW-1185">Reference proteome</keyword>
<comment type="similarity">
    <text evidence="1 2">Belongs to the glycosyl hydrolase 35 family.</text>
</comment>
<dbReference type="PROSITE" id="PS51257">
    <property type="entry name" value="PROKAR_LIPOPROTEIN"/>
    <property type="match status" value="1"/>
</dbReference>
<dbReference type="PRINTS" id="PR00742">
    <property type="entry name" value="GLHYDRLASE35"/>
</dbReference>
<evidence type="ECO:0000256" key="1">
    <source>
        <dbReference type="ARBA" id="ARBA00009809"/>
    </source>
</evidence>
<protein>
    <submittedName>
        <fullName evidence="4">Glycosyl hydrolases family 35</fullName>
    </submittedName>
</protein>
<dbReference type="AlphaFoldDB" id="A0A1H2WT82"/>
<evidence type="ECO:0000256" key="2">
    <source>
        <dbReference type="RuleBase" id="RU003679"/>
    </source>
</evidence>